<comment type="caution">
    <text evidence="1">The sequence shown here is derived from an EMBL/GenBank/DDBJ whole genome shotgun (WGS) entry which is preliminary data.</text>
</comment>
<keyword evidence="2" id="KW-1185">Reference proteome</keyword>
<evidence type="ECO:0000313" key="2">
    <source>
        <dbReference type="Proteomes" id="UP001465426"/>
    </source>
</evidence>
<gene>
    <name evidence="1" type="ORF">WMO63_06850</name>
</gene>
<protein>
    <submittedName>
        <fullName evidence="1">DUF1878 domain-containing protein</fullName>
    </submittedName>
</protein>
<organism evidence="1 2">
    <name type="scientific">Niallia hominis</name>
    <dbReference type="NCBI Taxonomy" id="3133173"/>
    <lineage>
        <taxon>Bacteria</taxon>
        <taxon>Bacillati</taxon>
        <taxon>Bacillota</taxon>
        <taxon>Bacilli</taxon>
        <taxon>Bacillales</taxon>
        <taxon>Bacillaceae</taxon>
        <taxon>Niallia</taxon>
    </lineage>
</organism>
<dbReference type="RefSeq" id="WP_235251869.1">
    <property type="nucleotide sequence ID" value="NZ_JBBMFN010000011.1"/>
</dbReference>
<proteinExistence type="predicted"/>
<dbReference type="Proteomes" id="UP001465426">
    <property type="component" value="Unassembled WGS sequence"/>
</dbReference>
<name>A0ABV1EWC2_9BACI</name>
<evidence type="ECO:0000313" key="1">
    <source>
        <dbReference type="EMBL" id="MEQ2465387.1"/>
    </source>
</evidence>
<sequence>MSDDKLRFLEEKVQHLEFKLDLMFHDSNINRVLYEYDITKTQYNEIMNLMDYFRDKINQKKEISNAEYESEIYKITGNEGDYHLAEYIAKAFWEDERWDEVFPALYGNFPKYRHIISEKDGI</sequence>
<dbReference type="EMBL" id="JBBMFN010000011">
    <property type="protein sequence ID" value="MEQ2465387.1"/>
    <property type="molecule type" value="Genomic_DNA"/>
</dbReference>
<accession>A0ABV1EWC2</accession>
<reference evidence="1 2" key="1">
    <citation type="submission" date="2024-03" db="EMBL/GenBank/DDBJ databases">
        <title>Human intestinal bacterial collection.</title>
        <authorList>
            <person name="Pauvert C."/>
            <person name="Hitch T.C.A."/>
            <person name="Clavel T."/>
        </authorList>
    </citation>
    <scope>NUCLEOTIDE SEQUENCE [LARGE SCALE GENOMIC DNA]</scope>
    <source>
        <strain evidence="1 2">CLA-SR-H024</strain>
    </source>
</reference>